<accession>A0ABT7KQD7</accession>
<reference evidence="1" key="1">
    <citation type="submission" date="2023-06" db="EMBL/GenBank/DDBJ databases">
        <title>Phylogenetic Diversity of Rhizobium strains.</title>
        <authorList>
            <person name="Moura F.T."/>
            <person name="Helene L.C.F."/>
            <person name="Hungria M."/>
        </authorList>
    </citation>
    <scope>NUCLEOTIDE SEQUENCE</scope>
    <source>
        <strain evidence="1">CCGE524</strain>
    </source>
</reference>
<protein>
    <recommendedName>
        <fullName evidence="3">PsbP C-terminal domain-containing protein</fullName>
    </recommendedName>
</protein>
<dbReference type="RefSeq" id="WP_285884782.1">
    <property type="nucleotide sequence ID" value="NZ_JARFYN010000111.1"/>
</dbReference>
<keyword evidence="2" id="KW-1185">Reference proteome</keyword>
<comment type="caution">
    <text evidence="1">The sequence shown here is derived from an EMBL/GenBank/DDBJ whole genome shotgun (WGS) entry which is preliminary data.</text>
</comment>
<dbReference type="EMBL" id="JARFYN010000111">
    <property type="protein sequence ID" value="MDL2410797.1"/>
    <property type="molecule type" value="Genomic_DNA"/>
</dbReference>
<name>A0ABT7KQD7_9HYPH</name>
<evidence type="ECO:0008006" key="3">
    <source>
        <dbReference type="Google" id="ProtNLM"/>
    </source>
</evidence>
<organism evidence="1 2">
    <name type="scientific">Rhizobium calliandrae</name>
    <dbReference type="NCBI Taxonomy" id="1312182"/>
    <lineage>
        <taxon>Bacteria</taxon>
        <taxon>Pseudomonadati</taxon>
        <taxon>Pseudomonadota</taxon>
        <taxon>Alphaproteobacteria</taxon>
        <taxon>Hyphomicrobiales</taxon>
        <taxon>Rhizobiaceae</taxon>
        <taxon>Rhizobium/Agrobacterium group</taxon>
        <taxon>Rhizobium</taxon>
    </lineage>
</organism>
<sequence>METTGVPRFSIAAVKSFLKRNRTAAAVMTLFFILTGVVSGIDTATAAYKLAIGIFSSIGGSGSWASLNAIPGLRLSYPRNWTVRVKALDPSEESTVSMLYSDVEQMMTIAPPDESNESSFNLAISAALTKKKFADSPTSSGELLEYVTKLIISGHTKLFSIKTYNVKESNYWFESKGAILAEFEEFGHFDVFLFLPRPGTEKATYIVHCGGLSAMRDAIAPICRDVMGRVRLTQSPVEGGGEPASQ</sequence>
<proteinExistence type="predicted"/>
<dbReference type="Proteomes" id="UP001172630">
    <property type="component" value="Unassembled WGS sequence"/>
</dbReference>
<evidence type="ECO:0000313" key="1">
    <source>
        <dbReference type="EMBL" id="MDL2410797.1"/>
    </source>
</evidence>
<gene>
    <name evidence="1" type="ORF">PY650_35710</name>
</gene>
<evidence type="ECO:0000313" key="2">
    <source>
        <dbReference type="Proteomes" id="UP001172630"/>
    </source>
</evidence>